<dbReference type="InterPro" id="IPR042099">
    <property type="entry name" value="ANL_N_sf"/>
</dbReference>
<gene>
    <name evidence="6" type="primary">LACS7</name>
    <name evidence="6" type="ORF">KSP40_PGU014077</name>
</gene>
<keyword evidence="7" id="KW-1185">Reference proteome</keyword>
<dbReference type="Gene3D" id="3.40.50.12780">
    <property type="entry name" value="N-terminal domain of ligase-like"/>
    <property type="match status" value="1"/>
</dbReference>
<organism evidence="6 7">
    <name type="scientific">Platanthera guangdongensis</name>
    <dbReference type="NCBI Taxonomy" id="2320717"/>
    <lineage>
        <taxon>Eukaryota</taxon>
        <taxon>Viridiplantae</taxon>
        <taxon>Streptophyta</taxon>
        <taxon>Embryophyta</taxon>
        <taxon>Tracheophyta</taxon>
        <taxon>Spermatophyta</taxon>
        <taxon>Magnoliopsida</taxon>
        <taxon>Liliopsida</taxon>
        <taxon>Asparagales</taxon>
        <taxon>Orchidaceae</taxon>
        <taxon>Orchidoideae</taxon>
        <taxon>Orchideae</taxon>
        <taxon>Orchidinae</taxon>
        <taxon>Platanthera</taxon>
    </lineage>
</organism>
<sequence>MDLSAECRLSVISGHIQATAGGDDARFQLSASSTAAEFVQRQGYSAVLPEKLQTGKWNVYRSAKSPLNLVSLYPGHPEIRTLHDNFVYALETFRDHKYLGTRIRADGTVGGYKWMTYGEAGTSRSAIGSGLVDFGIQKGSCIGLYFINRPEWIIVDHACAAYSYISVPLYDTLGPDAASYIINHADIQVIFCLPQSLSSLLSFINSIPSVRLIVVIGGSEENIPSVPSSNYQKIVTFSKLYEQGHSNFKPFCPPKPEDTATICYTSGTTGTPKGAVLSHGNLIANAAGSSLNIQFYPSDV</sequence>
<evidence type="ECO:0000256" key="2">
    <source>
        <dbReference type="ARBA" id="ARBA00022741"/>
    </source>
</evidence>
<dbReference type="Proteomes" id="UP001412067">
    <property type="component" value="Unassembled WGS sequence"/>
</dbReference>
<keyword evidence="3" id="KW-0067">ATP-binding</keyword>
<dbReference type="PANTHER" id="PTHR43272:SF33">
    <property type="entry name" value="AMP-BINDING DOMAIN-CONTAINING PROTEIN-RELATED"/>
    <property type="match status" value="1"/>
</dbReference>
<evidence type="ECO:0000259" key="5">
    <source>
        <dbReference type="Pfam" id="PF00501"/>
    </source>
</evidence>
<reference evidence="6 7" key="1">
    <citation type="journal article" date="2022" name="Nat. Plants">
        <title>Genomes of leafy and leafless Platanthera orchids illuminate the evolution of mycoheterotrophy.</title>
        <authorList>
            <person name="Li M.H."/>
            <person name="Liu K.W."/>
            <person name="Li Z."/>
            <person name="Lu H.C."/>
            <person name="Ye Q.L."/>
            <person name="Zhang D."/>
            <person name="Wang J.Y."/>
            <person name="Li Y.F."/>
            <person name="Zhong Z.M."/>
            <person name="Liu X."/>
            <person name="Yu X."/>
            <person name="Liu D.K."/>
            <person name="Tu X.D."/>
            <person name="Liu B."/>
            <person name="Hao Y."/>
            <person name="Liao X.Y."/>
            <person name="Jiang Y.T."/>
            <person name="Sun W.H."/>
            <person name="Chen J."/>
            <person name="Chen Y.Q."/>
            <person name="Ai Y."/>
            <person name="Zhai J.W."/>
            <person name="Wu S.S."/>
            <person name="Zhou Z."/>
            <person name="Hsiao Y.Y."/>
            <person name="Wu W.L."/>
            <person name="Chen Y.Y."/>
            <person name="Lin Y.F."/>
            <person name="Hsu J.L."/>
            <person name="Li C.Y."/>
            <person name="Wang Z.W."/>
            <person name="Zhao X."/>
            <person name="Zhong W.Y."/>
            <person name="Ma X.K."/>
            <person name="Ma L."/>
            <person name="Huang J."/>
            <person name="Chen G.Z."/>
            <person name="Huang M.Z."/>
            <person name="Huang L."/>
            <person name="Peng D.H."/>
            <person name="Luo Y.B."/>
            <person name="Zou S.Q."/>
            <person name="Chen S.P."/>
            <person name="Lan S."/>
            <person name="Tsai W.C."/>
            <person name="Van de Peer Y."/>
            <person name="Liu Z.J."/>
        </authorList>
    </citation>
    <scope>NUCLEOTIDE SEQUENCE [LARGE SCALE GENOMIC DNA]</scope>
    <source>
        <strain evidence="6">Lor288</strain>
    </source>
</reference>
<dbReference type="EC" id="6.2.1.12" evidence="1"/>
<dbReference type="InterPro" id="IPR000873">
    <property type="entry name" value="AMP-dep_synth/lig_dom"/>
</dbReference>
<evidence type="ECO:0000256" key="4">
    <source>
        <dbReference type="ARBA" id="ARBA00034252"/>
    </source>
</evidence>
<evidence type="ECO:0000256" key="3">
    <source>
        <dbReference type="ARBA" id="ARBA00022840"/>
    </source>
</evidence>
<accession>A0ABR2MVX2</accession>
<evidence type="ECO:0000313" key="7">
    <source>
        <dbReference type="Proteomes" id="UP001412067"/>
    </source>
</evidence>
<protein>
    <recommendedName>
        <fullName evidence="1">4-coumarate--CoA ligase</fullName>
        <ecNumber evidence="1">6.2.1.12</ecNumber>
    </recommendedName>
</protein>
<dbReference type="Pfam" id="PF00501">
    <property type="entry name" value="AMP-binding"/>
    <property type="match status" value="1"/>
</dbReference>
<proteinExistence type="predicted"/>
<evidence type="ECO:0000313" key="6">
    <source>
        <dbReference type="EMBL" id="KAK8968350.1"/>
    </source>
</evidence>
<dbReference type="InterPro" id="IPR020845">
    <property type="entry name" value="AMP-binding_CS"/>
</dbReference>
<comment type="catalytic activity">
    <reaction evidence="4">
        <text>(E)-4-coumarate + ATP + CoA = (E)-4-coumaroyl-CoA + AMP + diphosphate</text>
        <dbReference type="Rhea" id="RHEA:19641"/>
        <dbReference type="ChEBI" id="CHEBI:12876"/>
        <dbReference type="ChEBI" id="CHEBI:30616"/>
        <dbReference type="ChEBI" id="CHEBI:33019"/>
        <dbReference type="ChEBI" id="CHEBI:57287"/>
        <dbReference type="ChEBI" id="CHEBI:85008"/>
        <dbReference type="ChEBI" id="CHEBI:456215"/>
        <dbReference type="EC" id="6.2.1.12"/>
    </reaction>
    <physiologicalReaction direction="left-to-right" evidence="4">
        <dbReference type="Rhea" id="RHEA:19642"/>
    </physiologicalReaction>
</comment>
<dbReference type="SUPFAM" id="SSF56801">
    <property type="entry name" value="Acetyl-CoA synthetase-like"/>
    <property type="match status" value="1"/>
</dbReference>
<keyword evidence="2" id="KW-0547">Nucleotide-binding</keyword>
<name>A0ABR2MVX2_9ASPA</name>
<dbReference type="PANTHER" id="PTHR43272">
    <property type="entry name" value="LONG-CHAIN-FATTY-ACID--COA LIGASE"/>
    <property type="match status" value="1"/>
</dbReference>
<dbReference type="PROSITE" id="PS00455">
    <property type="entry name" value="AMP_BINDING"/>
    <property type="match status" value="1"/>
</dbReference>
<feature type="domain" description="AMP-dependent synthetase/ligase" evidence="5">
    <location>
        <begin position="110"/>
        <end position="291"/>
    </location>
</feature>
<dbReference type="EMBL" id="JBBWWR010000004">
    <property type="protein sequence ID" value="KAK8968350.1"/>
    <property type="molecule type" value="Genomic_DNA"/>
</dbReference>
<comment type="caution">
    <text evidence="6">The sequence shown here is derived from an EMBL/GenBank/DDBJ whole genome shotgun (WGS) entry which is preliminary data.</text>
</comment>
<evidence type="ECO:0000256" key="1">
    <source>
        <dbReference type="ARBA" id="ARBA00012959"/>
    </source>
</evidence>